<dbReference type="EMBL" id="JAPCKK010000030">
    <property type="protein sequence ID" value="MDP4098829.1"/>
    <property type="molecule type" value="Genomic_DNA"/>
</dbReference>
<evidence type="ECO:0000313" key="6">
    <source>
        <dbReference type="Proteomes" id="UP001241848"/>
    </source>
</evidence>
<evidence type="ECO:0000256" key="1">
    <source>
        <dbReference type="ARBA" id="ARBA00009080"/>
    </source>
</evidence>
<keyword evidence="6" id="KW-1185">Reference proteome</keyword>
<gene>
    <name evidence="5" type="ORF">OIN60_19040</name>
</gene>
<evidence type="ECO:0000256" key="2">
    <source>
        <dbReference type="ARBA" id="ARBA00023002"/>
    </source>
</evidence>
<dbReference type="PIRSF" id="PIRSF000103">
    <property type="entry name" value="HIBADH"/>
    <property type="match status" value="1"/>
</dbReference>
<dbReference type="InterPro" id="IPR013328">
    <property type="entry name" value="6PGD_dom2"/>
</dbReference>
<dbReference type="Pfam" id="PF21761">
    <property type="entry name" value="RedAm-like_C"/>
    <property type="match status" value="1"/>
</dbReference>
<comment type="caution">
    <text evidence="5">The sequence shown here is derived from an EMBL/GenBank/DDBJ whole genome shotgun (WGS) entry which is preliminary data.</text>
</comment>
<dbReference type="PANTHER" id="PTHR43580">
    <property type="entry name" value="OXIDOREDUCTASE GLYR1-RELATED"/>
    <property type="match status" value="1"/>
</dbReference>
<feature type="domain" description="6-phosphogluconate dehydrogenase NADP-binding" evidence="3">
    <location>
        <begin position="12"/>
        <end position="169"/>
    </location>
</feature>
<dbReference type="RefSeq" id="WP_305756486.1">
    <property type="nucleotide sequence ID" value="NZ_JAPCKK010000030.1"/>
</dbReference>
<feature type="domain" description="NADPH-dependent reductive aminase-like C-terminal" evidence="4">
    <location>
        <begin position="173"/>
        <end position="296"/>
    </location>
</feature>
<dbReference type="InterPro" id="IPR048666">
    <property type="entry name" value="RedAm-like_C"/>
</dbReference>
<dbReference type="InterPro" id="IPR036291">
    <property type="entry name" value="NAD(P)-bd_dom_sf"/>
</dbReference>
<dbReference type="Pfam" id="PF03446">
    <property type="entry name" value="NAD_binding_2"/>
    <property type="match status" value="1"/>
</dbReference>
<dbReference type="Proteomes" id="UP001241848">
    <property type="component" value="Unassembled WGS sequence"/>
</dbReference>
<dbReference type="InterPro" id="IPR051265">
    <property type="entry name" value="HIBADH-related_NP60_sf"/>
</dbReference>
<name>A0ABT9FVZ4_9BACL</name>
<evidence type="ECO:0000259" key="4">
    <source>
        <dbReference type="Pfam" id="PF21761"/>
    </source>
</evidence>
<evidence type="ECO:0000313" key="5">
    <source>
        <dbReference type="EMBL" id="MDP4098829.1"/>
    </source>
</evidence>
<comment type="similarity">
    <text evidence="1">Belongs to the HIBADH-related family.</text>
</comment>
<dbReference type="Gene3D" id="3.40.50.720">
    <property type="entry name" value="NAD(P)-binding Rossmann-like Domain"/>
    <property type="match status" value="1"/>
</dbReference>
<organism evidence="5 6">
    <name type="scientific">Paenibacillus zeirhizosphaerae</name>
    <dbReference type="NCBI Taxonomy" id="2987519"/>
    <lineage>
        <taxon>Bacteria</taxon>
        <taxon>Bacillati</taxon>
        <taxon>Bacillota</taxon>
        <taxon>Bacilli</taxon>
        <taxon>Bacillales</taxon>
        <taxon>Paenibacillaceae</taxon>
        <taxon>Paenibacillus</taxon>
    </lineage>
</organism>
<dbReference type="PANTHER" id="PTHR43580:SF2">
    <property type="entry name" value="CYTOKINE-LIKE NUCLEAR FACTOR N-PAC"/>
    <property type="match status" value="1"/>
</dbReference>
<evidence type="ECO:0000259" key="3">
    <source>
        <dbReference type="Pfam" id="PF03446"/>
    </source>
</evidence>
<dbReference type="SUPFAM" id="SSF51735">
    <property type="entry name" value="NAD(P)-binding Rossmann-fold domains"/>
    <property type="match status" value="1"/>
</dbReference>
<proteinExistence type="inferred from homology"/>
<protein>
    <submittedName>
        <fullName evidence="5">NAD(P)-binding domain-containing protein</fullName>
    </submittedName>
</protein>
<keyword evidence="2" id="KW-0560">Oxidoreductase</keyword>
<sequence length="311" mass="32833">MKHNVGRKNMSQVSVIGLGPMGAALVQALLRNGMQVTVWNRTISKADSLVQQGAVLAPSAAAAINASSISIICVANYKTSASILETEEIVPLLAGRTLVQLSTGTPQEARNSELWVREHGANYLDGAIQAWPSHIGNPETVILYSGLQTVFKANEPILKILAGNSLYLGEAVGSASAQALAVISYLLGTWLGFAHGAHILESENLPIDSFGSMLAAIAPLLGEEAKHQSKVIQSGNFGNPESSLKTSADSVERLIQQAREAGINSDFPGFALPLFVKAAEAGYENEEVSAIIKVLRNGSTSPLLLQHTKTT</sequence>
<reference evidence="5 6" key="1">
    <citation type="submission" date="2022-10" db="EMBL/GenBank/DDBJ databases">
        <title>Paenibacillus description and whole genome data of maize root bacterial community.</title>
        <authorList>
            <person name="Marton D."/>
            <person name="Farkas M."/>
            <person name="Cserhati M."/>
        </authorList>
    </citation>
    <scope>NUCLEOTIDE SEQUENCE [LARGE SCALE GENOMIC DNA]</scope>
    <source>
        <strain evidence="5 6">P96</strain>
    </source>
</reference>
<dbReference type="InterPro" id="IPR015815">
    <property type="entry name" value="HIBADH-related"/>
</dbReference>
<dbReference type="InterPro" id="IPR006115">
    <property type="entry name" value="6PGDH_NADP-bd"/>
</dbReference>
<accession>A0ABT9FVZ4</accession>
<dbReference type="Gene3D" id="1.10.1040.10">
    <property type="entry name" value="N-(1-d-carboxylethyl)-l-norvaline Dehydrogenase, domain 2"/>
    <property type="match status" value="1"/>
</dbReference>